<keyword evidence="2" id="KW-1185">Reference proteome</keyword>
<evidence type="ECO:0000313" key="1">
    <source>
        <dbReference type="EMBL" id="NKE11021.1"/>
    </source>
</evidence>
<protein>
    <submittedName>
        <fullName evidence="1">Winged helix-turn-helix domain-containing protein</fullName>
    </submittedName>
</protein>
<organism evidence="1 2">
    <name type="scientific">Kocuria subflava</name>
    <dbReference type="NCBI Taxonomy" id="1736139"/>
    <lineage>
        <taxon>Bacteria</taxon>
        <taxon>Bacillati</taxon>
        <taxon>Actinomycetota</taxon>
        <taxon>Actinomycetes</taxon>
        <taxon>Micrococcales</taxon>
        <taxon>Micrococcaceae</taxon>
        <taxon>Kocuria</taxon>
    </lineage>
</organism>
<dbReference type="Proteomes" id="UP000521379">
    <property type="component" value="Unassembled WGS sequence"/>
</dbReference>
<reference evidence="1 2" key="1">
    <citation type="submission" date="2020-02" db="EMBL/GenBank/DDBJ databases">
        <authorList>
            <person name="Sun Q."/>
        </authorList>
    </citation>
    <scope>NUCLEOTIDE SEQUENCE [LARGE SCALE GENOMIC DNA]</scope>
    <source>
        <strain evidence="1 2">YIM 13062</strain>
    </source>
</reference>
<name>A0A846U884_9MICC</name>
<evidence type="ECO:0000313" key="2">
    <source>
        <dbReference type="Proteomes" id="UP000521379"/>
    </source>
</evidence>
<comment type="caution">
    <text evidence="1">The sequence shown here is derived from an EMBL/GenBank/DDBJ whole genome shotgun (WGS) entry which is preliminary data.</text>
</comment>
<dbReference type="AlphaFoldDB" id="A0A846U884"/>
<accession>A0A846U884</accession>
<proteinExistence type="predicted"/>
<dbReference type="EMBL" id="JAAVUN010000259">
    <property type="protein sequence ID" value="NKE11021.1"/>
    <property type="molecule type" value="Genomic_DNA"/>
</dbReference>
<feature type="non-terminal residue" evidence="1">
    <location>
        <position position="1"/>
    </location>
</feature>
<sequence length="55" mass="6103">DTLVARVDLKADRVAGALIVKRCTWERDAPANARAALDRQLRLMADWLELDGVIA</sequence>
<gene>
    <name evidence="1" type="ORF">GTW58_14070</name>
</gene>